<comment type="caution">
    <text evidence="1">The sequence shown here is derived from an EMBL/GenBank/DDBJ whole genome shotgun (WGS) entry which is preliminary data.</text>
</comment>
<organism evidence="1 2">
    <name type="scientific">Periplaneta americana</name>
    <name type="common">American cockroach</name>
    <name type="synonym">Blatta americana</name>
    <dbReference type="NCBI Taxonomy" id="6978"/>
    <lineage>
        <taxon>Eukaryota</taxon>
        <taxon>Metazoa</taxon>
        <taxon>Ecdysozoa</taxon>
        <taxon>Arthropoda</taxon>
        <taxon>Hexapoda</taxon>
        <taxon>Insecta</taxon>
        <taxon>Pterygota</taxon>
        <taxon>Neoptera</taxon>
        <taxon>Polyneoptera</taxon>
        <taxon>Dictyoptera</taxon>
        <taxon>Blattodea</taxon>
        <taxon>Blattoidea</taxon>
        <taxon>Blattidae</taxon>
        <taxon>Blattinae</taxon>
        <taxon>Periplaneta</taxon>
    </lineage>
</organism>
<dbReference type="Proteomes" id="UP001148838">
    <property type="component" value="Unassembled WGS sequence"/>
</dbReference>
<sequence>MERFTWNELKDMHMTYVAARGEASEARRVYNEWFPSQTHTMSRDVCWHQPMSVRRRSFPANRHNTSRRRSVCTPEFNEEILRRNGKEPSTSTR</sequence>
<name>A0ABQ8T5N8_PERAM</name>
<keyword evidence="2" id="KW-1185">Reference proteome</keyword>
<proteinExistence type="predicted"/>
<dbReference type="EMBL" id="JAJSOF020000015">
    <property type="protein sequence ID" value="KAJ4441227.1"/>
    <property type="molecule type" value="Genomic_DNA"/>
</dbReference>
<accession>A0ABQ8T5N8</accession>
<protein>
    <submittedName>
        <fullName evidence="1">Uncharacterized protein</fullName>
    </submittedName>
</protein>
<reference evidence="1 2" key="1">
    <citation type="journal article" date="2022" name="Allergy">
        <title>Genome assembly and annotation of Periplaneta americana reveal a comprehensive cockroach allergen profile.</title>
        <authorList>
            <person name="Wang L."/>
            <person name="Xiong Q."/>
            <person name="Saelim N."/>
            <person name="Wang L."/>
            <person name="Nong W."/>
            <person name="Wan A.T."/>
            <person name="Shi M."/>
            <person name="Liu X."/>
            <person name="Cao Q."/>
            <person name="Hui J.H.L."/>
            <person name="Sookrung N."/>
            <person name="Leung T.F."/>
            <person name="Tungtrongchitr A."/>
            <person name="Tsui S.K.W."/>
        </authorList>
    </citation>
    <scope>NUCLEOTIDE SEQUENCE [LARGE SCALE GENOMIC DNA]</scope>
    <source>
        <strain evidence="1">PWHHKU_190912</strain>
    </source>
</reference>
<gene>
    <name evidence="1" type="ORF">ANN_11078</name>
</gene>
<evidence type="ECO:0000313" key="1">
    <source>
        <dbReference type="EMBL" id="KAJ4441227.1"/>
    </source>
</evidence>
<evidence type="ECO:0000313" key="2">
    <source>
        <dbReference type="Proteomes" id="UP001148838"/>
    </source>
</evidence>